<feature type="compositionally biased region" description="Polar residues" evidence="1">
    <location>
        <begin position="648"/>
        <end position="659"/>
    </location>
</feature>
<feature type="region of interest" description="Disordered" evidence="1">
    <location>
        <begin position="93"/>
        <end position="160"/>
    </location>
</feature>
<feature type="region of interest" description="Disordered" evidence="1">
    <location>
        <begin position="809"/>
        <end position="861"/>
    </location>
</feature>
<protein>
    <submittedName>
        <fullName evidence="2">Uncharacterized protein</fullName>
    </submittedName>
</protein>
<reference evidence="2 3" key="1">
    <citation type="journal article" date="2018" name="Nat. Ecol. Evol.">
        <title>Pezizomycetes genomes reveal the molecular basis of ectomycorrhizal truffle lifestyle.</title>
        <authorList>
            <person name="Murat C."/>
            <person name="Payen T."/>
            <person name="Noel B."/>
            <person name="Kuo A."/>
            <person name="Morin E."/>
            <person name="Chen J."/>
            <person name="Kohler A."/>
            <person name="Krizsan K."/>
            <person name="Balestrini R."/>
            <person name="Da Silva C."/>
            <person name="Montanini B."/>
            <person name="Hainaut M."/>
            <person name="Levati E."/>
            <person name="Barry K.W."/>
            <person name="Belfiori B."/>
            <person name="Cichocki N."/>
            <person name="Clum A."/>
            <person name="Dockter R.B."/>
            <person name="Fauchery L."/>
            <person name="Guy J."/>
            <person name="Iotti M."/>
            <person name="Le Tacon F."/>
            <person name="Lindquist E.A."/>
            <person name="Lipzen A."/>
            <person name="Malagnac F."/>
            <person name="Mello A."/>
            <person name="Molinier V."/>
            <person name="Miyauchi S."/>
            <person name="Poulain J."/>
            <person name="Riccioni C."/>
            <person name="Rubini A."/>
            <person name="Sitrit Y."/>
            <person name="Splivallo R."/>
            <person name="Traeger S."/>
            <person name="Wang M."/>
            <person name="Zifcakova L."/>
            <person name="Wipf D."/>
            <person name="Zambonelli A."/>
            <person name="Paolocci F."/>
            <person name="Nowrousian M."/>
            <person name="Ottonello S."/>
            <person name="Baldrian P."/>
            <person name="Spatafora J.W."/>
            <person name="Henrissat B."/>
            <person name="Nagy L.G."/>
            <person name="Aury J.M."/>
            <person name="Wincker P."/>
            <person name="Grigoriev I.V."/>
            <person name="Bonfante P."/>
            <person name="Martin F.M."/>
        </authorList>
    </citation>
    <scope>NUCLEOTIDE SEQUENCE [LARGE SCALE GENOMIC DNA]</scope>
    <source>
        <strain evidence="2 3">RN42</strain>
    </source>
</reference>
<organism evidence="2 3">
    <name type="scientific">Ascobolus immersus RN42</name>
    <dbReference type="NCBI Taxonomy" id="1160509"/>
    <lineage>
        <taxon>Eukaryota</taxon>
        <taxon>Fungi</taxon>
        <taxon>Dikarya</taxon>
        <taxon>Ascomycota</taxon>
        <taxon>Pezizomycotina</taxon>
        <taxon>Pezizomycetes</taxon>
        <taxon>Pezizales</taxon>
        <taxon>Ascobolaceae</taxon>
        <taxon>Ascobolus</taxon>
    </lineage>
</organism>
<gene>
    <name evidence="2" type="ORF">BJ508DRAFT_62715</name>
</gene>
<evidence type="ECO:0000313" key="3">
    <source>
        <dbReference type="Proteomes" id="UP000275078"/>
    </source>
</evidence>
<evidence type="ECO:0000256" key="1">
    <source>
        <dbReference type="SAM" id="MobiDB-lite"/>
    </source>
</evidence>
<dbReference type="Proteomes" id="UP000275078">
    <property type="component" value="Unassembled WGS sequence"/>
</dbReference>
<accession>A0A3N4IN93</accession>
<keyword evidence="3" id="KW-1185">Reference proteome</keyword>
<dbReference type="AlphaFoldDB" id="A0A3N4IN93"/>
<dbReference type="EMBL" id="ML119646">
    <property type="protein sequence ID" value="RPA87613.1"/>
    <property type="molecule type" value="Genomic_DNA"/>
</dbReference>
<feature type="compositionally biased region" description="Polar residues" evidence="1">
    <location>
        <begin position="485"/>
        <end position="497"/>
    </location>
</feature>
<sequence length="861" mass="96072">MAGPVDGPLEGTGKTMGSMASRYTTESITSSRARSRARSHSRSRSQIRSLSSTPIPKLATKVDIPRIRINTATPLSQSDQRSRNHAHLRTISIDTIDLGVQERPSPPSSPEEELDERQYPPRHPVPSMQAAFEESMYEQLSSARGETGGPGASANWRSSLQRSSRISSRASIGSNGKSQFHPLEKLVAQVAFGIYLLHQGLAISENEVVRILQGHVNDMDDFLSTTTRDFDKARDEISKRTQHLKFPLEMGPPAAEVFDNMLKDRKFRTELLESNSKVESVVRRTARMSTRALKDIGEGLRAVRHLARYLSTLKEGWRSKNLVRVYGAMVQNVEQWYRCLIGLQKKGSAIADKLSKLKSILFEIEKRAGAASRADKSLQPPHRARMSSRKSAMLASKPLPETPVMTPVMLPIQKPDPSTLDLTGDSPDPQPISLDNTNLAPSLLERRPQQTRRNSLRKARPTSRGRRQSIRLTSTSEVRGVSPVSPISTAQDASSKTVLRRKSTKRSSQAPSPVSPITDRGSRSSSLWPKGRQSSRRFTSHPNRPISFLLENSDESIENPIFSTIEPLRIVKRNEPLPVPNPYGPDQSLGYNLPRTSSGQPPITIQSPEAVEFYGKDSIENLKVPKESRAPRIKTPDIPTPLHFEFTFDNNNSRSSISPLSMLPPADVSGPSPGLRPPAAPSPPQTPEPSEPSASMIEALHPVHPGSHYPIPISPHTLPRPPSSGIYPVHTYEDPLRLGPLVGPGDDEIEIQGEPITVRRLQEQEAEQRKGGVRRLLYDEHGVRRCGKCKLGTRVFGGVKGDVVLDEQERGRRRDKDRAKNEKRFEKEERKLKKDLQVRDRSEERRKEMERLREEGKCEVM</sequence>
<dbReference type="OrthoDB" id="5389734at2759"/>
<evidence type="ECO:0000313" key="2">
    <source>
        <dbReference type="EMBL" id="RPA87613.1"/>
    </source>
</evidence>
<feature type="compositionally biased region" description="Basic residues" evidence="1">
    <location>
        <begin position="454"/>
        <end position="469"/>
    </location>
</feature>
<feature type="region of interest" description="Disordered" evidence="1">
    <location>
        <begin position="371"/>
        <end position="545"/>
    </location>
</feature>
<feature type="region of interest" description="Disordered" evidence="1">
    <location>
        <begin position="626"/>
        <end position="731"/>
    </location>
</feature>
<proteinExistence type="predicted"/>
<feature type="region of interest" description="Disordered" evidence="1">
    <location>
        <begin position="1"/>
        <end position="59"/>
    </location>
</feature>
<feature type="compositionally biased region" description="Basic residues" evidence="1">
    <location>
        <begin position="33"/>
        <end position="45"/>
    </location>
</feature>
<name>A0A3N4IN93_ASCIM</name>
<dbReference type="STRING" id="1160509.A0A3N4IN93"/>
<feature type="compositionally biased region" description="Pro residues" evidence="1">
    <location>
        <begin position="674"/>
        <end position="690"/>
    </location>
</feature>